<reference evidence="9" key="1">
    <citation type="submission" date="2022-07" db="EMBL/GenBank/DDBJ databases">
        <title>Genome Sequence of Physisporinus lineatus.</title>
        <authorList>
            <person name="Buettner E."/>
        </authorList>
    </citation>
    <scope>NUCLEOTIDE SEQUENCE</scope>
    <source>
        <strain evidence="9">VT162</strain>
    </source>
</reference>
<sequence length="1007" mass="110755">MPRASSSRPTRDGNPHVLKRNQRDRLAINAENEKCDAKRPCSSCVRSHAYATLHAGPGIQPAASPECTYDEGDEVLLRHDSFYLVNTIIGAQIPASEETDDLDEGRYVALESRIEDLEARLRSDNVSSGSHGPSPQLDNIQDTLAEPFELPSVPVVPLGRSEAPTSARHGGLARIESVDQTDSSLGVGQAAILDGYSLEGLDHIQDIIPSSWPQGLPSPSVLRHLVEAFFADHFSRSSPSSCPDLLGVSDPPPLHILDILPSVSLIEAYVPIDLRLRISNENLRAEYGSYHAKLARQRSAVEDPRETRTNHPAPYKAYTQAALTLRVAVATGLNKSPPFQSISQGSNRPHGSNRPLSLIQPPSTLLEAEYRRNAFWLAYAIERHYGCGNGWALSLDDQDVSDLLPIPFHDLTKENGLDLELRQWSLCRDLITEHIPDHTDSFILYIKSCIFLSRVKNFNLRYRARFYTLSPGDAAMAGLTGVTADPRKATDFRELEEIADTFRDTFPPHLKDIMVDGSVDPYLYSALLAPHVGRIALHEPYARVGSASCLSAGHVLRASRGIMELMHVLTSSSYDAKRIGLFPVFAWFTSGRVLTRFLKGAQRMQIDDQISTLETEIAYICVKLPSEVPSLADAPELLESNQAEADLEVRLLQKPGNPPFGTEGGEAPTPEGMSRPKLAFLGPVGTYSHQIASDNFGANVEYIEKPTIKDVFHAVGPEVQYAVIPIENSTYGQVIDTLDCLRLSAAGSRVFVRVELITPIQHCLVVRRGVEQKNIKKILSHEQALGQCSSYLATNFPGVPLQKTSSTGIAAQMLLSDDETEEGERAAICSSICVDIFEGLEVIASDIQDVKCRSRFPVILISRTDKSLFIANFTRFFVLSNSTTSVPPLLKRKLGLRHALVRVSAPLPSSEMKEPSPTSANRQLHLVLSTLLSTFTLPIIRIDRRPAIGGAPFDDVYFVELEELGAAPDPKMNEDRGPGDDRWKNKIGATIERLEFSGLKGTILGLW</sequence>
<dbReference type="CDD" id="cd12148">
    <property type="entry name" value="fungal_TF_MHR"/>
    <property type="match status" value="1"/>
</dbReference>
<dbReference type="AlphaFoldDB" id="A0AAD5VCQ7"/>
<comment type="pathway">
    <text evidence="6">Amino-acid biosynthesis.</text>
</comment>
<keyword evidence="1" id="KW-0028">Amino-acid biosynthesis</keyword>
<organism evidence="9 10">
    <name type="scientific">Meripilus lineatus</name>
    <dbReference type="NCBI Taxonomy" id="2056292"/>
    <lineage>
        <taxon>Eukaryota</taxon>
        <taxon>Fungi</taxon>
        <taxon>Dikarya</taxon>
        <taxon>Basidiomycota</taxon>
        <taxon>Agaricomycotina</taxon>
        <taxon>Agaricomycetes</taxon>
        <taxon>Polyporales</taxon>
        <taxon>Meripilaceae</taxon>
        <taxon>Meripilus</taxon>
    </lineage>
</organism>
<evidence type="ECO:0000256" key="4">
    <source>
        <dbReference type="ARBA" id="ARBA00023239"/>
    </source>
</evidence>
<evidence type="ECO:0000313" key="9">
    <source>
        <dbReference type="EMBL" id="KAJ3490560.1"/>
    </source>
</evidence>
<feature type="region of interest" description="Disordered" evidence="7">
    <location>
        <begin position="1"/>
        <end position="22"/>
    </location>
</feature>
<dbReference type="GO" id="GO:0003677">
    <property type="term" value="F:DNA binding"/>
    <property type="evidence" value="ECO:0007669"/>
    <property type="project" value="InterPro"/>
</dbReference>
<proteinExistence type="predicted"/>
<feature type="compositionally biased region" description="Low complexity" evidence="7">
    <location>
        <begin position="659"/>
        <end position="672"/>
    </location>
</feature>
<dbReference type="InterPro" id="IPR001086">
    <property type="entry name" value="Preph_deHydtase"/>
</dbReference>
<dbReference type="PANTHER" id="PTHR21022:SF19">
    <property type="entry name" value="PREPHENATE DEHYDRATASE-RELATED"/>
    <property type="match status" value="1"/>
</dbReference>
<dbReference type="GO" id="GO:0004664">
    <property type="term" value="F:prephenate dehydratase activity"/>
    <property type="evidence" value="ECO:0007669"/>
    <property type="project" value="InterPro"/>
</dbReference>
<dbReference type="SMART" id="SM00906">
    <property type="entry name" value="Fungal_trans"/>
    <property type="match status" value="1"/>
</dbReference>
<evidence type="ECO:0000256" key="3">
    <source>
        <dbReference type="ARBA" id="ARBA00023222"/>
    </source>
</evidence>
<dbReference type="GO" id="GO:0008270">
    <property type="term" value="F:zinc ion binding"/>
    <property type="evidence" value="ECO:0007669"/>
    <property type="project" value="InterPro"/>
</dbReference>
<keyword evidence="5" id="KW-0539">Nucleus</keyword>
<evidence type="ECO:0000256" key="7">
    <source>
        <dbReference type="SAM" id="MobiDB-lite"/>
    </source>
</evidence>
<keyword evidence="2" id="KW-0057">Aromatic amino acid biosynthesis</keyword>
<evidence type="ECO:0000256" key="6">
    <source>
        <dbReference type="ARBA" id="ARBA00029440"/>
    </source>
</evidence>
<evidence type="ECO:0000256" key="2">
    <source>
        <dbReference type="ARBA" id="ARBA00023141"/>
    </source>
</evidence>
<dbReference type="GO" id="GO:0005737">
    <property type="term" value="C:cytoplasm"/>
    <property type="evidence" value="ECO:0007669"/>
    <property type="project" value="TreeGrafter"/>
</dbReference>
<evidence type="ECO:0000259" key="8">
    <source>
        <dbReference type="PROSITE" id="PS51171"/>
    </source>
</evidence>
<dbReference type="Gene3D" id="3.40.190.10">
    <property type="entry name" value="Periplasmic binding protein-like II"/>
    <property type="match status" value="2"/>
</dbReference>
<evidence type="ECO:0000256" key="1">
    <source>
        <dbReference type="ARBA" id="ARBA00022605"/>
    </source>
</evidence>
<gene>
    <name evidence="9" type="ORF">NLI96_g1366</name>
</gene>
<evidence type="ECO:0000313" key="10">
    <source>
        <dbReference type="Proteomes" id="UP001212997"/>
    </source>
</evidence>
<dbReference type="EMBL" id="JANAWD010000026">
    <property type="protein sequence ID" value="KAJ3490560.1"/>
    <property type="molecule type" value="Genomic_DNA"/>
</dbReference>
<accession>A0AAD5VCQ7</accession>
<feature type="domain" description="Prephenate dehydratase" evidence="8">
    <location>
        <begin position="677"/>
        <end position="862"/>
    </location>
</feature>
<dbReference type="CDD" id="cd13532">
    <property type="entry name" value="PBP2_PDT_like"/>
    <property type="match status" value="1"/>
</dbReference>
<comment type="caution">
    <text evidence="9">The sequence shown here is derived from an EMBL/GenBank/DDBJ whole genome shotgun (WGS) entry which is preliminary data.</text>
</comment>
<dbReference type="GO" id="GO:0009094">
    <property type="term" value="P:L-phenylalanine biosynthetic process"/>
    <property type="evidence" value="ECO:0007669"/>
    <property type="project" value="UniProtKB-KW"/>
</dbReference>
<dbReference type="PANTHER" id="PTHR21022">
    <property type="entry name" value="PREPHENATE DEHYDRATASE P PROTEIN"/>
    <property type="match status" value="1"/>
</dbReference>
<dbReference type="Proteomes" id="UP001212997">
    <property type="component" value="Unassembled WGS sequence"/>
</dbReference>
<name>A0AAD5VCQ7_9APHY</name>
<feature type="region of interest" description="Disordered" evidence="7">
    <location>
        <begin position="654"/>
        <end position="673"/>
    </location>
</feature>
<dbReference type="GO" id="GO:0006351">
    <property type="term" value="P:DNA-templated transcription"/>
    <property type="evidence" value="ECO:0007669"/>
    <property type="project" value="InterPro"/>
</dbReference>
<keyword evidence="3" id="KW-0584">Phenylalanine biosynthesis</keyword>
<keyword evidence="4" id="KW-0456">Lyase</keyword>
<evidence type="ECO:0000256" key="5">
    <source>
        <dbReference type="ARBA" id="ARBA00023242"/>
    </source>
</evidence>
<dbReference type="Pfam" id="PF00800">
    <property type="entry name" value="PDT"/>
    <property type="match status" value="1"/>
</dbReference>
<protein>
    <recommendedName>
        <fullName evidence="8">Prephenate dehydratase domain-containing protein</fullName>
    </recommendedName>
</protein>
<dbReference type="SUPFAM" id="SSF53850">
    <property type="entry name" value="Periplasmic binding protein-like II"/>
    <property type="match status" value="1"/>
</dbReference>
<dbReference type="InterPro" id="IPR007219">
    <property type="entry name" value="XnlR_reg_dom"/>
</dbReference>
<dbReference type="PROSITE" id="PS51171">
    <property type="entry name" value="PREPHENATE_DEHYDR_3"/>
    <property type="match status" value="1"/>
</dbReference>
<keyword evidence="10" id="KW-1185">Reference proteome</keyword>